<dbReference type="AlphaFoldDB" id="A0AAV9P3Y4"/>
<evidence type="ECO:0000313" key="10">
    <source>
        <dbReference type="Proteomes" id="UP001337655"/>
    </source>
</evidence>
<dbReference type="GO" id="GO:0005634">
    <property type="term" value="C:nucleus"/>
    <property type="evidence" value="ECO:0007669"/>
    <property type="project" value="UniProtKB-SubCell"/>
</dbReference>
<dbReference type="PROSITE" id="PS50071">
    <property type="entry name" value="HOMEOBOX_2"/>
    <property type="match status" value="1"/>
</dbReference>
<keyword evidence="10" id="KW-1185">Reference proteome</keyword>
<gene>
    <name evidence="9" type="ORF">LTR77_007218</name>
</gene>
<evidence type="ECO:0000259" key="8">
    <source>
        <dbReference type="PROSITE" id="PS50071"/>
    </source>
</evidence>
<dbReference type="EMBL" id="JAVRRT010000011">
    <property type="protein sequence ID" value="KAK5167519.1"/>
    <property type="molecule type" value="Genomic_DNA"/>
</dbReference>
<dbReference type="InterPro" id="IPR009057">
    <property type="entry name" value="Homeodomain-like_sf"/>
</dbReference>
<evidence type="ECO:0000256" key="4">
    <source>
        <dbReference type="ARBA" id="ARBA00023242"/>
    </source>
</evidence>
<feature type="DNA-binding region" description="Homeobox" evidence="5">
    <location>
        <begin position="48"/>
        <end position="107"/>
    </location>
</feature>
<evidence type="ECO:0000313" key="9">
    <source>
        <dbReference type="EMBL" id="KAK5167519.1"/>
    </source>
</evidence>
<name>A0AAV9P3Y4_9PEZI</name>
<comment type="subcellular location">
    <subcellularLocation>
        <location evidence="1 5 6">Nucleus</location>
    </subcellularLocation>
</comment>
<dbReference type="SUPFAM" id="SSF46689">
    <property type="entry name" value="Homeodomain-like"/>
    <property type="match status" value="1"/>
</dbReference>
<dbReference type="GeneID" id="89928554"/>
<dbReference type="PANTHER" id="PTHR24324:SF5">
    <property type="entry name" value="HEMATOPOIETICALLY-EXPRESSED HOMEOBOX PROTEIN HHEX"/>
    <property type="match status" value="1"/>
</dbReference>
<dbReference type="CDD" id="cd00086">
    <property type="entry name" value="homeodomain"/>
    <property type="match status" value="1"/>
</dbReference>
<dbReference type="GO" id="GO:0000981">
    <property type="term" value="F:DNA-binding transcription factor activity, RNA polymerase II-specific"/>
    <property type="evidence" value="ECO:0007669"/>
    <property type="project" value="InterPro"/>
</dbReference>
<dbReference type="InterPro" id="IPR001356">
    <property type="entry name" value="HD"/>
</dbReference>
<dbReference type="InterPro" id="IPR051000">
    <property type="entry name" value="Homeobox_DNA-bind_prot"/>
</dbReference>
<keyword evidence="2 5" id="KW-0238">DNA-binding</keyword>
<feature type="compositionally biased region" description="Polar residues" evidence="7">
    <location>
        <begin position="582"/>
        <end position="625"/>
    </location>
</feature>
<evidence type="ECO:0000256" key="1">
    <source>
        <dbReference type="ARBA" id="ARBA00004123"/>
    </source>
</evidence>
<feature type="region of interest" description="Disordered" evidence="7">
    <location>
        <begin position="563"/>
        <end position="668"/>
    </location>
</feature>
<dbReference type="PANTHER" id="PTHR24324">
    <property type="entry name" value="HOMEOBOX PROTEIN HHEX"/>
    <property type="match status" value="1"/>
</dbReference>
<feature type="compositionally biased region" description="Basic residues" evidence="7">
    <location>
        <begin position="29"/>
        <end position="39"/>
    </location>
</feature>
<comment type="caution">
    <text evidence="9">The sequence shown here is derived from an EMBL/GenBank/DDBJ whole genome shotgun (WGS) entry which is preliminary data.</text>
</comment>
<keyword evidence="3 5" id="KW-0371">Homeobox</keyword>
<evidence type="ECO:0000256" key="7">
    <source>
        <dbReference type="SAM" id="MobiDB-lite"/>
    </source>
</evidence>
<keyword evidence="4 5" id="KW-0539">Nucleus</keyword>
<dbReference type="GO" id="GO:0030154">
    <property type="term" value="P:cell differentiation"/>
    <property type="evidence" value="ECO:0007669"/>
    <property type="project" value="TreeGrafter"/>
</dbReference>
<protein>
    <recommendedName>
        <fullName evidence="8">Homeobox domain-containing protein</fullName>
    </recommendedName>
</protein>
<dbReference type="RefSeq" id="XP_064657225.1">
    <property type="nucleotide sequence ID" value="XM_064804455.1"/>
</dbReference>
<feature type="region of interest" description="Disordered" evidence="7">
    <location>
        <begin position="504"/>
        <end position="531"/>
    </location>
</feature>
<feature type="region of interest" description="Disordered" evidence="7">
    <location>
        <begin position="1"/>
        <end position="57"/>
    </location>
</feature>
<evidence type="ECO:0000256" key="5">
    <source>
        <dbReference type="PROSITE-ProRule" id="PRU00108"/>
    </source>
</evidence>
<evidence type="ECO:0000256" key="6">
    <source>
        <dbReference type="RuleBase" id="RU000682"/>
    </source>
</evidence>
<dbReference type="Proteomes" id="UP001337655">
    <property type="component" value="Unassembled WGS sequence"/>
</dbReference>
<dbReference type="GO" id="GO:0000978">
    <property type="term" value="F:RNA polymerase II cis-regulatory region sequence-specific DNA binding"/>
    <property type="evidence" value="ECO:0007669"/>
    <property type="project" value="TreeGrafter"/>
</dbReference>
<dbReference type="PROSITE" id="PS00027">
    <property type="entry name" value="HOMEOBOX_1"/>
    <property type="match status" value="1"/>
</dbReference>
<feature type="compositionally biased region" description="Pro residues" evidence="7">
    <location>
        <begin position="18"/>
        <end position="27"/>
    </location>
</feature>
<feature type="domain" description="Homeobox" evidence="8">
    <location>
        <begin position="46"/>
        <end position="106"/>
    </location>
</feature>
<sequence length="697" mass="76005">MADVMAAPQPQQDASAKMPPPSAPSTPGPHHHAARRPPRKSTLTQQQKNQKRQRATQDQLLLLEVEFNKNPTPTAMVREKIAQDINMTERSVQIWFQNRRAKIKNIAKRSIESGEDCDSIPESMRQYLAMQQYGAGKSLGASMLGRHGQGIVPYGSGMLAMNGESASGKVVIQHFACRSLSIGTWRRVGQSTMDLVIFYSPDKACITYYINNDSAGYKIEYPFAWIKNISLEQGDVLAPAEGASHRTGGLLIELNRPPKFYMDSSGSGGFYECGDFTEDQQATHVMVHHLGGPSKVLSGQLAKLVSLEAYQNRHNFFDPNTFAVSAPVSPVGHRPQSQPNHMMHPHNPMGLFPPDHNAPGMMGPPGPRGHKRQRSRSVPVAMDFSMLRNPMPSFLIQPDGQPTPAPMHDANIFAPQPQHQHMNGFAQGPIGPNLSIDTSAGFPGYQFGGPVSATTANSPSEYGTPAFFTSAPPGDGMNQTHQFGTPFHPGFLAVDAGSMIGTSNTPLSMHSHGDPVIADHSPPLNGVGRSHSADIFGTPGESSHFGDDSIYLSESFNKQMQLPFRSPLPDESFHSPMPDGSFSFQSPTHSGPDMSGQQHPMSYHSPQQQMHQDSGVSFSTPSQDAGQMYHSPKENGMVYQDGKVYSSPGQMHQIPHEQPGYQQSPLGNATSREEMDMQSFGMYGTIDPNNLGQPHQH</sequence>
<reference evidence="9 10" key="1">
    <citation type="submission" date="2023-08" db="EMBL/GenBank/DDBJ databases">
        <title>Black Yeasts Isolated from many extreme environments.</title>
        <authorList>
            <person name="Coleine C."/>
            <person name="Stajich J.E."/>
            <person name="Selbmann L."/>
        </authorList>
    </citation>
    <scope>NUCLEOTIDE SEQUENCE [LARGE SCALE GENOMIC DNA]</scope>
    <source>
        <strain evidence="9 10">CCFEE 5935</strain>
    </source>
</reference>
<accession>A0AAV9P3Y4</accession>
<dbReference type="Pfam" id="PF00046">
    <property type="entry name" value="Homeodomain"/>
    <property type="match status" value="1"/>
</dbReference>
<dbReference type="SMART" id="SM00389">
    <property type="entry name" value="HOX"/>
    <property type="match status" value="1"/>
</dbReference>
<evidence type="ECO:0000256" key="3">
    <source>
        <dbReference type="ARBA" id="ARBA00023155"/>
    </source>
</evidence>
<proteinExistence type="predicted"/>
<organism evidence="9 10">
    <name type="scientific">Saxophila tyrrhenica</name>
    <dbReference type="NCBI Taxonomy" id="1690608"/>
    <lineage>
        <taxon>Eukaryota</taxon>
        <taxon>Fungi</taxon>
        <taxon>Dikarya</taxon>
        <taxon>Ascomycota</taxon>
        <taxon>Pezizomycotina</taxon>
        <taxon>Dothideomycetes</taxon>
        <taxon>Dothideomycetidae</taxon>
        <taxon>Mycosphaerellales</taxon>
        <taxon>Extremaceae</taxon>
        <taxon>Saxophila</taxon>
    </lineage>
</organism>
<dbReference type="Gene3D" id="1.10.10.60">
    <property type="entry name" value="Homeodomain-like"/>
    <property type="match status" value="1"/>
</dbReference>
<dbReference type="InterPro" id="IPR017970">
    <property type="entry name" value="Homeobox_CS"/>
</dbReference>
<evidence type="ECO:0000256" key="2">
    <source>
        <dbReference type="ARBA" id="ARBA00023125"/>
    </source>
</evidence>